<feature type="region of interest" description="Disordered" evidence="8">
    <location>
        <begin position="1"/>
        <end position="20"/>
    </location>
</feature>
<evidence type="ECO:0000256" key="8">
    <source>
        <dbReference type="SAM" id="MobiDB-lite"/>
    </source>
</evidence>
<comment type="function">
    <text evidence="1 6">Required for the transposition of the insertion element.</text>
</comment>
<keyword evidence="7" id="KW-0175">Coiled coil</keyword>
<keyword evidence="3 6" id="KW-0815">Transposition</keyword>
<evidence type="ECO:0000256" key="3">
    <source>
        <dbReference type="ARBA" id="ARBA00022578"/>
    </source>
</evidence>
<evidence type="ECO:0000256" key="1">
    <source>
        <dbReference type="ARBA" id="ARBA00002190"/>
    </source>
</evidence>
<dbReference type="InterPro" id="IPR001207">
    <property type="entry name" value="Transposase_mutator"/>
</dbReference>
<evidence type="ECO:0000256" key="2">
    <source>
        <dbReference type="ARBA" id="ARBA00010961"/>
    </source>
</evidence>
<sequence length="427" mass="48483">MGSVLRSASRRKKRKRIGPPQVIRREDYQEQGVNGRLELIRALIPLGLIAVYEELEAEVEQLAGQRYSRKPEGAKYYRHGSNHGSVKLAGQRIPVSVTRVRCPEGEVPLSSYRRLHKGEDHDEGLFRRLLYGISCRDYEAAAEAVPGAIGLSGSTVSRQFIEASQGKLREFQERDFSGQDIVAIFVDGKSFAKDQMVLALGIQMDGQKVMLGFVQTETENTRVLVNFFRSLLDRGLDVSRGTLVVIDGAKGLRSAVKKAFSKRALVQRCQWHKRENVISHLAKSEQAHWRRRLQKAYERPTYKEAKEELLKLHAELEELNQSAARSLAEGLEETLTLHRLGVFANLGRSFKTTNCIESVNSMAERKCGKVDYWKNSAQKHRWFASALLDIEPRLRKVMGYRQLYKLRDALMTDLGIKSEELISKRAA</sequence>
<keyword evidence="6" id="KW-0814">Transposable element</keyword>
<proteinExistence type="inferred from homology"/>
<organism evidence="9 10">
    <name type="scientific">Eiseniibacteriota bacterium</name>
    <dbReference type="NCBI Taxonomy" id="2212470"/>
    <lineage>
        <taxon>Bacteria</taxon>
        <taxon>Candidatus Eiseniibacteriota</taxon>
    </lineage>
</organism>
<feature type="coiled-coil region" evidence="7">
    <location>
        <begin position="302"/>
        <end position="329"/>
    </location>
</feature>
<keyword evidence="4 6" id="KW-0238">DNA-binding</keyword>
<evidence type="ECO:0000256" key="7">
    <source>
        <dbReference type="SAM" id="Coils"/>
    </source>
</evidence>
<reference evidence="9 10" key="1">
    <citation type="submission" date="2024-09" db="EMBL/GenBank/DDBJ databases">
        <authorList>
            <person name="D'Angelo T."/>
        </authorList>
    </citation>
    <scope>NUCLEOTIDE SEQUENCE [LARGE SCALE GENOMIC DNA]</scope>
    <source>
        <strain evidence="9">SAG AM-320-E07</strain>
    </source>
</reference>
<accession>A0ABV6YLE8</accession>
<evidence type="ECO:0000256" key="5">
    <source>
        <dbReference type="ARBA" id="ARBA00023172"/>
    </source>
</evidence>
<dbReference type="PANTHER" id="PTHR33217:SF7">
    <property type="entry name" value="TRANSPOSASE FOR INSERTION SEQUENCE ELEMENT IS1081"/>
    <property type="match status" value="1"/>
</dbReference>
<comment type="caution">
    <text evidence="9">The sequence shown here is derived from an EMBL/GenBank/DDBJ whole genome shotgun (WGS) entry which is preliminary data.</text>
</comment>
<protein>
    <recommendedName>
        <fullName evidence="6">Mutator family transposase</fullName>
    </recommendedName>
</protein>
<dbReference type="Pfam" id="PF00872">
    <property type="entry name" value="Transposase_mut"/>
    <property type="match status" value="1"/>
</dbReference>
<feature type="compositionally biased region" description="Basic residues" evidence="8">
    <location>
        <begin position="8"/>
        <end position="17"/>
    </location>
</feature>
<dbReference type="PANTHER" id="PTHR33217">
    <property type="entry name" value="TRANSPOSASE FOR INSERTION SEQUENCE ELEMENT IS1081"/>
    <property type="match status" value="1"/>
</dbReference>
<name>A0ABV6YLE8_UNCEI</name>
<comment type="similarity">
    <text evidence="2 6">Belongs to the transposase mutator family.</text>
</comment>
<dbReference type="EMBL" id="JBHPKH010000085">
    <property type="protein sequence ID" value="MFC1573155.1"/>
    <property type="molecule type" value="Genomic_DNA"/>
</dbReference>
<keyword evidence="5 6" id="KW-0233">DNA recombination</keyword>
<evidence type="ECO:0000313" key="9">
    <source>
        <dbReference type="EMBL" id="MFC1573155.1"/>
    </source>
</evidence>
<evidence type="ECO:0000256" key="4">
    <source>
        <dbReference type="ARBA" id="ARBA00023125"/>
    </source>
</evidence>
<gene>
    <name evidence="9" type="ORF">ACFL6M_06105</name>
</gene>
<dbReference type="Proteomes" id="UP001593833">
    <property type="component" value="Unassembled WGS sequence"/>
</dbReference>
<evidence type="ECO:0000256" key="6">
    <source>
        <dbReference type="RuleBase" id="RU365089"/>
    </source>
</evidence>
<evidence type="ECO:0000313" key="10">
    <source>
        <dbReference type="Proteomes" id="UP001593833"/>
    </source>
</evidence>
<keyword evidence="10" id="KW-1185">Reference proteome</keyword>